<dbReference type="SUPFAM" id="SSF47345">
    <property type="entry name" value="Colicin E immunity proteins"/>
    <property type="match status" value="1"/>
</dbReference>
<accession>A0A0H2W820</accession>
<dbReference type="CDD" id="cd16363">
    <property type="entry name" value="Col_Im_like"/>
    <property type="match status" value="1"/>
</dbReference>
<dbReference type="HOGENOM" id="CLU_174792_0_0_6"/>
<evidence type="ECO:0000256" key="2">
    <source>
        <dbReference type="ARBA" id="ARBA00023025"/>
    </source>
</evidence>
<sequence>MKFIQDVEENKMELKEKYEDYTEHEFLEFIRNICEVNTDSQSLHSSWVRHFTKITEHPSGSDLIYYPEDGADDSPEGILELVKKWRAENGKPGFKK</sequence>
<dbReference type="GO" id="GO:0030153">
    <property type="term" value="P:bacteriocin immunity"/>
    <property type="evidence" value="ECO:0007669"/>
    <property type="project" value="UniProtKB-KW"/>
</dbReference>
<evidence type="ECO:0000313" key="3">
    <source>
        <dbReference type="EMBL" id="AAS63331.1"/>
    </source>
</evidence>
<dbReference type="Pfam" id="PF01320">
    <property type="entry name" value="Colicin_Pyocin"/>
    <property type="match status" value="1"/>
</dbReference>
<dbReference type="GO" id="GO:0015643">
    <property type="term" value="F:toxic substance binding"/>
    <property type="evidence" value="ECO:0007669"/>
    <property type="project" value="InterPro"/>
</dbReference>
<dbReference type="Proteomes" id="UP000001019">
    <property type="component" value="Chromosome"/>
</dbReference>
<name>A0A0H2W820_YERPE</name>
<dbReference type="PRINTS" id="PR01299">
    <property type="entry name" value="PYOCIN"/>
</dbReference>
<dbReference type="InterPro" id="IPR035900">
    <property type="entry name" value="Colicin_E_sf"/>
</dbReference>
<gene>
    <name evidence="3" type="primary">imm</name>
    <name evidence="3" type="ordered locus">YP_3163</name>
</gene>
<dbReference type="EnsemblBacteria" id="AAS63331">
    <property type="protein sequence ID" value="AAS63331"/>
    <property type="gene ID" value="YP_3163"/>
</dbReference>
<reference evidence="4" key="1">
    <citation type="journal article" date="2004" name="DNA Res.">
        <title>Complete genome sequence of Yersinia pestis strain 91001, an isolate avirulent to humans.</title>
        <authorList>
            <person name="Song Y."/>
            <person name="Tong Z."/>
            <person name="Wang J."/>
            <person name="Wang L."/>
            <person name="Guo Z."/>
            <person name="Han Y."/>
            <person name="Zhang J."/>
            <person name="Pei D."/>
            <person name="Zhou D."/>
            <person name="Qin H."/>
            <person name="Pang X."/>
            <person name="Han Y."/>
            <person name="Zhai J."/>
            <person name="Li M."/>
            <person name="Cui B."/>
            <person name="Qi Z."/>
            <person name="Jin L."/>
            <person name="Dai R."/>
            <person name="Chen F."/>
            <person name="Li S."/>
            <person name="Ye C."/>
            <person name="Du Z."/>
            <person name="Lin W."/>
            <person name="Wang J."/>
            <person name="Yu J."/>
            <person name="Yang H."/>
            <person name="Wang J."/>
            <person name="Huang P."/>
            <person name="Yang R."/>
        </authorList>
    </citation>
    <scope>NUCLEOTIDE SEQUENCE [LARGE SCALE GENOMIC DNA]</scope>
    <source>
        <strain evidence="4">91001 / Biovar Mediaevalis</strain>
    </source>
</reference>
<dbReference type="Gene3D" id="1.10.1200.20">
    <property type="entry name" value="Colicin E immunity protein"/>
    <property type="match status" value="1"/>
</dbReference>
<protein>
    <submittedName>
        <fullName evidence="3">Colicin immunity protein</fullName>
    </submittedName>
</protein>
<dbReference type="KEGG" id="ypm:YP_3163"/>
<evidence type="ECO:0000256" key="1">
    <source>
        <dbReference type="ARBA" id="ARBA00009346"/>
    </source>
</evidence>
<dbReference type="AlphaFoldDB" id="A0A0H2W820"/>
<evidence type="ECO:0000313" key="4">
    <source>
        <dbReference type="Proteomes" id="UP000001019"/>
    </source>
</evidence>
<keyword evidence="2" id="KW-0079">Bacteriocin immunity</keyword>
<organism evidence="3 4">
    <name type="scientific">Yersinia pestis</name>
    <dbReference type="NCBI Taxonomy" id="632"/>
    <lineage>
        <taxon>Bacteria</taxon>
        <taxon>Pseudomonadati</taxon>
        <taxon>Pseudomonadota</taxon>
        <taxon>Gammaproteobacteria</taxon>
        <taxon>Enterobacterales</taxon>
        <taxon>Yersiniaceae</taxon>
        <taxon>Yersinia</taxon>
    </lineage>
</organism>
<comment type="similarity">
    <text evidence="1">Belongs to the colicins ColE2/ColE8/ColE9 and pyocins S1/S2 family.</text>
</comment>
<dbReference type="InterPro" id="IPR000290">
    <property type="entry name" value="Colicin_pyocin"/>
</dbReference>
<dbReference type="EMBL" id="AE017042">
    <property type="protein sequence ID" value="AAS63331.1"/>
    <property type="molecule type" value="Genomic_DNA"/>
</dbReference>
<proteinExistence type="inferred from homology"/>